<keyword evidence="4 5" id="KW-0472">Membrane</keyword>
<dbReference type="SUPFAM" id="SSF103473">
    <property type="entry name" value="MFS general substrate transporter"/>
    <property type="match status" value="1"/>
</dbReference>
<keyword evidence="2 5" id="KW-0812">Transmembrane</keyword>
<feature type="transmembrane region" description="Helical" evidence="5">
    <location>
        <begin position="200"/>
        <end position="218"/>
    </location>
</feature>
<keyword evidence="8" id="KW-1185">Reference proteome</keyword>
<dbReference type="PANTHER" id="PTHR23502">
    <property type="entry name" value="MAJOR FACILITATOR SUPERFAMILY"/>
    <property type="match status" value="1"/>
</dbReference>
<feature type="transmembrane region" description="Helical" evidence="5">
    <location>
        <begin position="141"/>
        <end position="161"/>
    </location>
</feature>
<dbReference type="InterPro" id="IPR020846">
    <property type="entry name" value="MFS_dom"/>
</dbReference>
<dbReference type="GO" id="GO:0015606">
    <property type="term" value="F:spermidine transmembrane transporter activity"/>
    <property type="evidence" value="ECO:0007669"/>
    <property type="project" value="TreeGrafter"/>
</dbReference>
<evidence type="ECO:0000313" key="8">
    <source>
        <dbReference type="Proteomes" id="UP000308549"/>
    </source>
</evidence>
<feature type="transmembrane region" description="Helical" evidence="5">
    <location>
        <begin position="416"/>
        <end position="439"/>
    </location>
</feature>
<comment type="subcellular location">
    <subcellularLocation>
        <location evidence="1">Membrane</location>
        <topology evidence="1">Multi-pass membrane protein</topology>
    </subcellularLocation>
</comment>
<evidence type="ECO:0000256" key="1">
    <source>
        <dbReference type="ARBA" id="ARBA00004141"/>
    </source>
</evidence>
<accession>A0A4U0TSB4</accession>
<dbReference type="Pfam" id="PF07690">
    <property type="entry name" value="MFS_1"/>
    <property type="match status" value="1"/>
</dbReference>
<proteinExistence type="predicted"/>
<feature type="transmembrane region" description="Helical" evidence="5">
    <location>
        <begin position="355"/>
        <end position="376"/>
    </location>
</feature>
<evidence type="ECO:0000256" key="5">
    <source>
        <dbReference type="SAM" id="Phobius"/>
    </source>
</evidence>
<comment type="caution">
    <text evidence="7">The sequence shown here is derived from an EMBL/GenBank/DDBJ whole genome shotgun (WGS) entry which is preliminary data.</text>
</comment>
<dbReference type="OrthoDB" id="3936150at2759"/>
<feature type="transmembrane region" description="Helical" evidence="5">
    <location>
        <begin position="44"/>
        <end position="65"/>
    </location>
</feature>
<dbReference type="InterPro" id="IPR036259">
    <property type="entry name" value="MFS_trans_sf"/>
</dbReference>
<protein>
    <recommendedName>
        <fullName evidence="6">Major facilitator superfamily (MFS) profile domain-containing protein</fullName>
    </recommendedName>
</protein>
<evidence type="ECO:0000313" key="7">
    <source>
        <dbReference type="EMBL" id="TKA25050.1"/>
    </source>
</evidence>
<feature type="transmembrane region" description="Helical" evidence="5">
    <location>
        <begin position="312"/>
        <end position="334"/>
    </location>
</feature>
<dbReference type="GO" id="GO:0005886">
    <property type="term" value="C:plasma membrane"/>
    <property type="evidence" value="ECO:0007669"/>
    <property type="project" value="TreeGrafter"/>
</dbReference>
<dbReference type="PANTHER" id="PTHR23502:SF38">
    <property type="entry name" value="POLYAMINE TRANSPORTER 4"/>
    <property type="match status" value="1"/>
</dbReference>
<feature type="transmembrane region" description="Helical" evidence="5">
    <location>
        <begin position="111"/>
        <end position="129"/>
    </location>
</feature>
<gene>
    <name evidence="7" type="ORF">B0A50_06114</name>
</gene>
<sequence>MSVDKEQDEERHAQVAWPPVQHALDWNGPNDPANPRNFPLRSRVFSTFAVSFLAFVTTFAASIYSPGSDEVTKEFNVSEEIAVLPLCLFNAGLAAGPLIGAPISETAGRKVVFLTTPPLFALFTLGAGFSQSPASLIVCRFFAGVFAAPAVSNASATITDYTAGRYRAISMAFYYSIPTFGAMLGPLVGGFVAQGKGWRWTQWTIIFFIIAFYIPTLFTKETYKKAILQKRAKQLNIQGPPQVQRTLIQSIRYFATTLFLRPIHMLLTEPIVALVCLYISFLFGINYTFVVASPWVYKHYYDFGPTGQSLSFLGLALGTAFAALPLITIDQFLYQPRLKRFQTIASEDERFPPEHRLYPALIASFLLPAFLFGFAWSAEARLHWIVPIIFQFLTNLSSLLIYASGNLFMMDSYGPLYGASAAGAAMLSRYALSAVFPLFSLQMYRALGVGWATSLLAFCTLAMAPIPWLFWRCGERLRGRTKYETSG</sequence>
<evidence type="ECO:0000256" key="4">
    <source>
        <dbReference type="ARBA" id="ARBA00023136"/>
    </source>
</evidence>
<keyword evidence="3 5" id="KW-1133">Transmembrane helix</keyword>
<dbReference type="CDD" id="cd17323">
    <property type="entry name" value="MFS_Tpo1_MDR_like"/>
    <property type="match status" value="1"/>
</dbReference>
<feature type="transmembrane region" description="Helical" evidence="5">
    <location>
        <begin position="382"/>
        <end position="404"/>
    </location>
</feature>
<evidence type="ECO:0000259" key="6">
    <source>
        <dbReference type="PROSITE" id="PS50850"/>
    </source>
</evidence>
<dbReference type="PROSITE" id="PS50850">
    <property type="entry name" value="MFS"/>
    <property type="match status" value="1"/>
</dbReference>
<reference evidence="7 8" key="1">
    <citation type="submission" date="2017-03" db="EMBL/GenBank/DDBJ databases">
        <title>Genomes of endolithic fungi from Antarctica.</title>
        <authorList>
            <person name="Coleine C."/>
            <person name="Masonjones S."/>
            <person name="Stajich J.E."/>
        </authorList>
    </citation>
    <scope>NUCLEOTIDE SEQUENCE [LARGE SCALE GENOMIC DNA]</scope>
    <source>
        <strain evidence="7 8">CCFEE 6315</strain>
    </source>
</reference>
<dbReference type="Proteomes" id="UP000308549">
    <property type="component" value="Unassembled WGS sequence"/>
</dbReference>
<evidence type="ECO:0000256" key="2">
    <source>
        <dbReference type="ARBA" id="ARBA00022692"/>
    </source>
</evidence>
<evidence type="ECO:0000256" key="3">
    <source>
        <dbReference type="ARBA" id="ARBA00022989"/>
    </source>
</evidence>
<feature type="transmembrane region" description="Helical" evidence="5">
    <location>
        <begin position="173"/>
        <end position="194"/>
    </location>
</feature>
<dbReference type="InterPro" id="IPR011701">
    <property type="entry name" value="MFS"/>
</dbReference>
<feature type="transmembrane region" description="Helical" evidence="5">
    <location>
        <begin position="271"/>
        <end position="292"/>
    </location>
</feature>
<dbReference type="Gene3D" id="1.20.1250.20">
    <property type="entry name" value="MFS general substrate transporter like domains"/>
    <property type="match status" value="1"/>
</dbReference>
<feature type="transmembrane region" description="Helical" evidence="5">
    <location>
        <begin position="81"/>
        <end position="99"/>
    </location>
</feature>
<dbReference type="EMBL" id="NAJL01000038">
    <property type="protein sequence ID" value="TKA25050.1"/>
    <property type="molecule type" value="Genomic_DNA"/>
</dbReference>
<organism evidence="7 8">
    <name type="scientific">Salinomyces thailandicus</name>
    <dbReference type="NCBI Taxonomy" id="706561"/>
    <lineage>
        <taxon>Eukaryota</taxon>
        <taxon>Fungi</taxon>
        <taxon>Dikarya</taxon>
        <taxon>Ascomycota</taxon>
        <taxon>Pezizomycotina</taxon>
        <taxon>Dothideomycetes</taxon>
        <taxon>Dothideomycetidae</taxon>
        <taxon>Mycosphaerellales</taxon>
        <taxon>Teratosphaeriaceae</taxon>
        <taxon>Salinomyces</taxon>
    </lineage>
</organism>
<dbReference type="AlphaFoldDB" id="A0A4U0TSB4"/>
<feature type="domain" description="Major facilitator superfamily (MFS) profile" evidence="6">
    <location>
        <begin position="46"/>
        <end position="487"/>
    </location>
</feature>
<name>A0A4U0TSB4_9PEZI</name>
<dbReference type="GO" id="GO:0000297">
    <property type="term" value="F:spermine transmembrane transporter activity"/>
    <property type="evidence" value="ECO:0007669"/>
    <property type="project" value="TreeGrafter"/>
</dbReference>
<feature type="transmembrane region" description="Helical" evidence="5">
    <location>
        <begin position="451"/>
        <end position="471"/>
    </location>
</feature>